<comment type="similarity">
    <text evidence="1">Belongs to the short-chain dehydrogenases/reductases (SDR) family.</text>
</comment>
<dbReference type="PANTHER" id="PTHR43639">
    <property type="entry name" value="OXIDOREDUCTASE, SHORT-CHAIN DEHYDROGENASE/REDUCTASE FAMILY (AFU_ORTHOLOGUE AFUA_5G02870)"/>
    <property type="match status" value="1"/>
</dbReference>
<comment type="caution">
    <text evidence="4">The sequence shown here is derived from an EMBL/GenBank/DDBJ whole genome shotgun (WGS) entry which is preliminary data.</text>
</comment>
<dbReference type="Gene3D" id="3.40.50.720">
    <property type="entry name" value="NAD(P)-binding Rossmann-like Domain"/>
    <property type="match status" value="1"/>
</dbReference>
<organism evidence="4 5">
    <name type="scientific">Vreelandella piezotolerans</name>
    <dbReference type="NCBI Taxonomy" id="2609667"/>
    <lineage>
        <taxon>Bacteria</taxon>
        <taxon>Pseudomonadati</taxon>
        <taxon>Pseudomonadota</taxon>
        <taxon>Gammaproteobacteria</taxon>
        <taxon>Oceanospirillales</taxon>
        <taxon>Halomonadaceae</taxon>
        <taxon>Vreelandella</taxon>
    </lineage>
</organism>
<evidence type="ECO:0000313" key="5">
    <source>
        <dbReference type="Proteomes" id="UP000466130"/>
    </source>
</evidence>
<evidence type="ECO:0000256" key="1">
    <source>
        <dbReference type="ARBA" id="ARBA00006484"/>
    </source>
</evidence>
<sequence>MPTPAALVTGGATRLGRHFAEALADKGFDIALHVNSSRGEAEEVATVIRGKGRECEILPCNFLSDSLESLIQQAVTRFPGLNVLLNSASAYEPAPIAKTELAMLETQFRVNMFTPLLLTRHFADAVAQGQVINIIDNKVAYHQYPYAAYLLSKKSLAEMTRMAALEFAPRLRINGIAPGVVLPASQRTSDYIQWRIDGIPVDHQGDPAHLVQALHYLLDNAFVAGQILFVDGGESINLEGRHSENYHPKNHHSKNQPGDR</sequence>
<dbReference type="SUPFAM" id="SSF51735">
    <property type="entry name" value="NAD(P)-binding Rossmann-fold domains"/>
    <property type="match status" value="1"/>
</dbReference>
<dbReference type="RefSeq" id="WP_139525978.1">
    <property type="nucleotide sequence ID" value="NZ_CP048602.1"/>
</dbReference>
<reference evidence="4 5" key="1">
    <citation type="submission" date="2019-09" db="EMBL/GenBank/DDBJ databases">
        <title>The Halomonas whole genome shotgun (WGS).</title>
        <authorList>
            <person name="Xie Z."/>
        </authorList>
    </citation>
    <scope>NUCLEOTIDE SEQUENCE [LARGE SCALE GENOMIC DNA]</scope>
    <source>
        <strain evidence="4 5">NBT06E8</strain>
    </source>
</reference>
<dbReference type="InterPro" id="IPR002347">
    <property type="entry name" value="SDR_fam"/>
</dbReference>
<dbReference type="Proteomes" id="UP000466130">
    <property type="component" value="Unassembled WGS sequence"/>
</dbReference>
<dbReference type="InterPro" id="IPR036291">
    <property type="entry name" value="NAD(P)-bd_dom_sf"/>
</dbReference>
<evidence type="ECO:0000256" key="2">
    <source>
        <dbReference type="ARBA" id="ARBA00023002"/>
    </source>
</evidence>
<accession>A0ABQ6X684</accession>
<keyword evidence="2" id="KW-0560">Oxidoreductase</keyword>
<name>A0ABQ6X684_9GAMM</name>
<dbReference type="EMBL" id="VWRT01000016">
    <property type="protein sequence ID" value="KAE8437534.1"/>
    <property type="molecule type" value="Genomic_DNA"/>
</dbReference>
<gene>
    <name evidence="4" type="ORF">F1978_14050</name>
</gene>
<evidence type="ECO:0000313" key="4">
    <source>
        <dbReference type="EMBL" id="KAE8437534.1"/>
    </source>
</evidence>
<dbReference type="Pfam" id="PF13561">
    <property type="entry name" value="adh_short_C2"/>
    <property type="match status" value="1"/>
</dbReference>
<dbReference type="PRINTS" id="PR00081">
    <property type="entry name" value="GDHRDH"/>
</dbReference>
<protein>
    <submittedName>
        <fullName evidence="4">SDR family oxidoreductase</fullName>
    </submittedName>
</protein>
<proteinExistence type="inferred from homology"/>
<feature type="region of interest" description="Disordered" evidence="3">
    <location>
        <begin position="240"/>
        <end position="260"/>
    </location>
</feature>
<keyword evidence="5" id="KW-1185">Reference proteome</keyword>
<evidence type="ECO:0000256" key="3">
    <source>
        <dbReference type="SAM" id="MobiDB-lite"/>
    </source>
</evidence>
<dbReference type="PANTHER" id="PTHR43639:SF1">
    <property type="entry name" value="SHORT-CHAIN DEHYDROGENASE_REDUCTASE FAMILY PROTEIN"/>
    <property type="match status" value="1"/>
</dbReference>